<organism evidence="2">
    <name type="scientific">viral metagenome</name>
    <dbReference type="NCBI Taxonomy" id="1070528"/>
    <lineage>
        <taxon>unclassified sequences</taxon>
        <taxon>metagenomes</taxon>
        <taxon>organismal metagenomes</taxon>
    </lineage>
</organism>
<evidence type="ECO:0000256" key="1">
    <source>
        <dbReference type="SAM" id="Phobius"/>
    </source>
</evidence>
<reference evidence="2" key="1">
    <citation type="journal article" date="2020" name="Nature">
        <title>Giant virus diversity and host interactions through global metagenomics.</title>
        <authorList>
            <person name="Schulz F."/>
            <person name="Roux S."/>
            <person name="Paez-Espino D."/>
            <person name="Jungbluth S."/>
            <person name="Walsh D.A."/>
            <person name="Denef V.J."/>
            <person name="McMahon K.D."/>
            <person name="Konstantinidis K.T."/>
            <person name="Eloe-Fadrosh E.A."/>
            <person name="Kyrpides N.C."/>
            <person name="Woyke T."/>
        </authorList>
    </citation>
    <scope>NUCLEOTIDE SEQUENCE</scope>
    <source>
        <strain evidence="2">GVMAG-M-3300023179-59</strain>
    </source>
</reference>
<keyword evidence="1" id="KW-0472">Membrane</keyword>
<dbReference type="EMBL" id="MN739851">
    <property type="protein sequence ID" value="QHT74535.1"/>
    <property type="molecule type" value="Genomic_DNA"/>
</dbReference>
<dbReference type="AlphaFoldDB" id="A0A6C0H307"/>
<sequence>MTSIIPHENVSYVITNENFDNSTLPISTPVSIKSISVYPILFKAQIEELEIIGENTYIITDNLVVSRVESRSKCLYNCAGKLFYLSCSVCCMAGVYVLAVYTRGV</sequence>
<keyword evidence="1" id="KW-1133">Transmembrane helix</keyword>
<feature type="transmembrane region" description="Helical" evidence="1">
    <location>
        <begin position="82"/>
        <end position="101"/>
    </location>
</feature>
<keyword evidence="1" id="KW-0812">Transmembrane</keyword>
<proteinExistence type="predicted"/>
<name>A0A6C0H307_9ZZZZ</name>
<accession>A0A6C0H307</accession>
<evidence type="ECO:0000313" key="2">
    <source>
        <dbReference type="EMBL" id="QHT74535.1"/>
    </source>
</evidence>
<protein>
    <submittedName>
        <fullName evidence="2">Uncharacterized protein</fullName>
    </submittedName>
</protein>